<accession>A0A3B0ML24</accession>
<gene>
    <name evidence="1" type="ORF">TAV_000121500</name>
</gene>
<organism evidence="1">
    <name type="scientific">Theileria annulata</name>
    <dbReference type="NCBI Taxonomy" id="5874"/>
    <lineage>
        <taxon>Eukaryota</taxon>
        <taxon>Sar</taxon>
        <taxon>Alveolata</taxon>
        <taxon>Apicomplexa</taxon>
        <taxon>Aconoidasida</taxon>
        <taxon>Piroplasmida</taxon>
        <taxon>Theileriidae</taxon>
        <taxon>Theileria</taxon>
    </lineage>
</organism>
<dbReference type="EMBL" id="UIVS01000001">
    <property type="protein sequence ID" value="SVP90505.1"/>
    <property type="molecule type" value="Genomic_DNA"/>
</dbReference>
<reference evidence="1" key="1">
    <citation type="submission" date="2018-07" db="EMBL/GenBank/DDBJ databases">
        <authorList>
            <person name="Quirk P.G."/>
            <person name="Krulwich T.A."/>
        </authorList>
    </citation>
    <scope>NUCLEOTIDE SEQUENCE</scope>
    <source>
        <strain evidence="1">Anand</strain>
    </source>
</reference>
<dbReference type="VEuPathDB" id="PiroplasmaDB:TA17490"/>
<dbReference type="AlphaFoldDB" id="A0A3B0ML24"/>
<evidence type="ECO:0000313" key="1">
    <source>
        <dbReference type="EMBL" id="SVP90505.1"/>
    </source>
</evidence>
<protein>
    <submittedName>
        <fullName evidence="1">SfiI-subtelomeric related protein family member, putative</fullName>
    </submittedName>
</protein>
<proteinExistence type="predicted"/>
<name>A0A3B0ML24_THEAN</name>
<sequence length="233" mass="27256">MYPYPNSLLYILKDSMCVQLLYNDIVVWKLSFEPYPVSIYLISHDFHDSHDFTDSYDYNSSSFTPRLYLNFDPYYYTYVYDGNMWILRKDLSHCYSFKLDPSMHPKDITIVTESGGSKESSSSAKEESSATAAGYTVYDHGDGIYLYDFGTARCSEVMYRGQTVSKRQSGGPYPRRIVFDTESLTFEFDFKNKTAVYKLNAGWYISEVSDILEHFKYEFPDWILKQTSDDFEH</sequence>